<gene>
    <name evidence="3" type="ORF">DICVIV_09154</name>
</gene>
<dbReference type="Pfam" id="PF22248">
    <property type="entry name" value="ERMP1_C"/>
    <property type="match status" value="1"/>
</dbReference>
<dbReference type="EMBL" id="KN716446">
    <property type="protein sequence ID" value="KJH44808.1"/>
    <property type="molecule type" value="Genomic_DNA"/>
</dbReference>
<dbReference type="Proteomes" id="UP000053766">
    <property type="component" value="Unassembled WGS sequence"/>
</dbReference>
<accession>A0A0D8XJR5</accession>
<comment type="similarity">
    <text evidence="1">Belongs to the peptidase M28 family.</text>
</comment>
<feature type="domain" description="Endoplasmic reticulum metallopeptidase 1-like C-terminal" evidence="2">
    <location>
        <begin position="24"/>
        <end position="142"/>
    </location>
</feature>
<evidence type="ECO:0000313" key="3">
    <source>
        <dbReference type="EMBL" id="KJH44808.1"/>
    </source>
</evidence>
<sequence length="179" mass="20134">MISLGRCRSRISRYIRYKVLDETLSSPMTKITLINKEEQGKVIIYDFLLKGAEQMSIFVVPQKGWQIANCSLSVPKSTLSESTLFIFLTCSSSNCDWTFRITLKHGGDPNENNETELLLGVANHHLHGPYMQSTVIKRLLSEISMRRQSDPSWSMAVPKGAGHRNEAAACSIRCIQNTI</sequence>
<reference evidence="3 4" key="1">
    <citation type="submission" date="2013-11" db="EMBL/GenBank/DDBJ databases">
        <title>Draft genome of the bovine lungworm Dictyocaulus viviparus.</title>
        <authorList>
            <person name="Mitreva M."/>
        </authorList>
    </citation>
    <scope>NUCLEOTIDE SEQUENCE [LARGE SCALE GENOMIC DNA]</scope>
    <source>
        <strain evidence="3 4">HannoverDv2000</strain>
    </source>
</reference>
<proteinExistence type="inferred from homology"/>
<keyword evidence="4" id="KW-1185">Reference proteome</keyword>
<name>A0A0D8XJR5_DICVI</name>
<dbReference type="STRING" id="29172.A0A0D8XJR5"/>
<protein>
    <recommendedName>
        <fullName evidence="2">Endoplasmic reticulum metallopeptidase 1-like C-terminal domain-containing protein</fullName>
    </recommendedName>
</protein>
<evidence type="ECO:0000259" key="2">
    <source>
        <dbReference type="Pfam" id="PF22248"/>
    </source>
</evidence>
<evidence type="ECO:0000313" key="4">
    <source>
        <dbReference type="Proteomes" id="UP000053766"/>
    </source>
</evidence>
<dbReference type="AlphaFoldDB" id="A0A0D8XJR5"/>
<organism evidence="3 4">
    <name type="scientific">Dictyocaulus viviparus</name>
    <name type="common">Bovine lungworm</name>
    <dbReference type="NCBI Taxonomy" id="29172"/>
    <lineage>
        <taxon>Eukaryota</taxon>
        <taxon>Metazoa</taxon>
        <taxon>Ecdysozoa</taxon>
        <taxon>Nematoda</taxon>
        <taxon>Chromadorea</taxon>
        <taxon>Rhabditida</taxon>
        <taxon>Rhabditina</taxon>
        <taxon>Rhabditomorpha</taxon>
        <taxon>Strongyloidea</taxon>
        <taxon>Metastrongylidae</taxon>
        <taxon>Dictyocaulus</taxon>
    </lineage>
</organism>
<dbReference type="InterPro" id="IPR053973">
    <property type="entry name" value="ERMP1-like_C"/>
</dbReference>
<dbReference type="OrthoDB" id="7887808at2759"/>
<evidence type="ECO:0000256" key="1">
    <source>
        <dbReference type="ARBA" id="ARBA00010918"/>
    </source>
</evidence>
<reference evidence="4" key="2">
    <citation type="journal article" date="2016" name="Sci. Rep.">
        <title>Dictyocaulus viviparus genome, variome and transcriptome elucidate lungworm biology and support future intervention.</title>
        <authorList>
            <person name="McNulty S.N."/>
            <person name="Strube C."/>
            <person name="Rosa B.A."/>
            <person name="Martin J.C."/>
            <person name="Tyagi R."/>
            <person name="Choi Y.J."/>
            <person name="Wang Q."/>
            <person name="Hallsworth Pepin K."/>
            <person name="Zhang X."/>
            <person name="Ozersky P."/>
            <person name="Wilson R.K."/>
            <person name="Sternberg P.W."/>
            <person name="Gasser R.B."/>
            <person name="Mitreva M."/>
        </authorList>
    </citation>
    <scope>NUCLEOTIDE SEQUENCE [LARGE SCALE GENOMIC DNA]</scope>
    <source>
        <strain evidence="4">HannoverDv2000</strain>
    </source>
</reference>